<dbReference type="EMBL" id="CM045763">
    <property type="protein sequence ID" value="KAI8022420.1"/>
    <property type="molecule type" value="Genomic_DNA"/>
</dbReference>
<accession>A0ACC0IAD8</accession>
<keyword evidence="1" id="KW-0689">Ribosomal protein</keyword>
<organism evidence="1 2">
    <name type="scientific">Camellia lanceoleosa</name>
    <dbReference type="NCBI Taxonomy" id="1840588"/>
    <lineage>
        <taxon>Eukaryota</taxon>
        <taxon>Viridiplantae</taxon>
        <taxon>Streptophyta</taxon>
        <taxon>Embryophyta</taxon>
        <taxon>Tracheophyta</taxon>
        <taxon>Spermatophyta</taxon>
        <taxon>Magnoliopsida</taxon>
        <taxon>eudicotyledons</taxon>
        <taxon>Gunneridae</taxon>
        <taxon>Pentapetalae</taxon>
        <taxon>asterids</taxon>
        <taxon>Ericales</taxon>
        <taxon>Theaceae</taxon>
        <taxon>Camellia</taxon>
    </lineage>
</organism>
<name>A0ACC0IAD8_9ERIC</name>
<keyword evidence="2" id="KW-1185">Reference proteome</keyword>
<evidence type="ECO:0000313" key="2">
    <source>
        <dbReference type="Proteomes" id="UP001060215"/>
    </source>
</evidence>
<sequence>MKFNIANPTTGCQKKLEIDDDQKLSNNALVASASNDYSIRVWRLPDGFPISVLRGRIRAVTAIAFSPRPNSMYQLLSCAVLLLAPRNFIIS</sequence>
<proteinExistence type="predicted"/>
<reference evidence="1 2" key="1">
    <citation type="journal article" date="2022" name="Plant J.">
        <title>Chromosome-level genome of Camellia lanceoleosa provides a valuable resource for understanding genome evolution and self-incompatibility.</title>
        <authorList>
            <person name="Gong W."/>
            <person name="Xiao S."/>
            <person name="Wang L."/>
            <person name="Liao Z."/>
            <person name="Chang Y."/>
            <person name="Mo W."/>
            <person name="Hu G."/>
            <person name="Li W."/>
            <person name="Zhao G."/>
            <person name="Zhu H."/>
            <person name="Hu X."/>
            <person name="Ji K."/>
            <person name="Xiang X."/>
            <person name="Song Q."/>
            <person name="Yuan D."/>
            <person name="Jin S."/>
            <person name="Zhang L."/>
        </authorList>
    </citation>
    <scope>NUCLEOTIDE SEQUENCE [LARGE SCALE GENOMIC DNA]</scope>
    <source>
        <strain evidence="1">SQ_2022a</strain>
    </source>
</reference>
<gene>
    <name evidence="1" type="ORF">LOK49_LG03G00993</name>
</gene>
<comment type="caution">
    <text evidence="1">The sequence shown here is derived from an EMBL/GenBank/DDBJ whole genome shotgun (WGS) entry which is preliminary data.</text>
</comment>
<dbReference type="Proteomes" id="UP001060215">
    <property type="component" value="Chromosome 6"/>
</dbReference>
<protein>
    <submittedName>
        <fullName evidence="1">40S ribosomal protein S6</fullName>
    </submittedName>
</protein>
<keyword evidence="1" id="KW-0687">Ribonucleoprotein</keyword>
<evidence type="ECO:0000313" key="1">
    <source>
        <dbReference type="EMBL" id="KAI8022420.1"/>
    </source>
</evidence>